<keyword evidence="16" id="KW-1185">Reference proteome</keyword>
<keyword evidence="5 13" id="KW-0349">Heme</keyword>
<evidence type="ECO:0000256" key="2">
    <source>
        <dbReference type="ARBA" id="ARBA00004174"/>
    </source>
</evidence>
<evidence type="ECO:0000313" key="16">
    <source>
        <dbReference type="Proteomes" id="UP000007266"/>
    </source>
</evidence>
<dbReference type="PROSITE" id="PS00086">
    <property type="entry name" value="CYTOCHROME_P450"/>
    <property type="match status" value="1"/>
</dbReference>
<proteinExistence type="inferred from homology"/>
<dbReference type="InterPro" id="IPR036396">
    <property type="entry name" value="Cyt_P450_sf"/>
</dbReference>
<keyword evidence="8" id="KW-0492">Microsome</keyword>
<dbReference type="GO" id="GO:0005789">
    <property type="term" value="C:endoplasmic reticulum membrane"/>
    <property type="evidence" value="ECO:0007669"/>
    <property type="project" value="UniProtKB-SubCell"/>
</dbReference>
<dbReference type="InterPro" id="IPR002401">
    <property type="entry name" value="Cyt_P450_E_grp-I"/>
</dbReference>
<dbReference type="GO" id="GO:0004497">
    <property type="term" value="F:monooxygenase activity"/>
    <property type="evidence" value="ECO:0007669"/>
    <property type="project" value="UniProtKB-KW"/>
</dbReference>
<dbReference type="EMBL" id="KQ971342">
    <property type="protein sequence ID" value="KYB27493.1"/>
    <property type="molecule type" value="Genomic_DNA"/>
</dbReference>
<dbReference type="CDD" id="cd11056">
    <property type="entry name" value="CYP6-like"/>
    <property type="match status" value="1"/>
</dbReference>
<evidence type="ECO:0000256" key="4">
    <source>
        <dbReference type="ARBA" id="ARBA00010617"/>
    </source>
</evidence>
<dbReference type="FunFam" id="1.10.630.10:FF:000182">
    <property type="entry name" value="Cytochrome P450 3A4"/>
    <property type="match status" value="1"/>
</dbReference>
<sequence length="511" mass="59490">MMFVIFFAVLFLIYYYLTRNFKHWEKKNVPFIKPLPFFGSIYDGVLMRHSIGEVFYDLYYKSTKPFVGFFILDKPCLLIRDPKLIKKILVNDFQYFYDRNAVNNKRDDPISTHILFILKNPDWRELRTKMTPVFTSSKIKIMSELIENASHEMTNYLNNHIKDYNSVEMRDVCLKFTVDVIGSTIFGVQANSFKDENSQFSSVAKRLIDWDDIVTAFRFRCYLLAPLFVNLFRMKLFPPDCVNFLKNTFLDIMDKRSVSNKSRNDLIDILLQMKNDNRNFIEGDILVSQALMFFVAGFETTSSTMGFALYEFARNPDIQDKIRNEIKDISDKYGDIKYDSLKEMEYLDMCVKGITNYGNLFNFFKFVILEVLRKYPVVPFLDRKCNTTYTIPDTNVTIDKDTPIFIPSLALHYDPQYFPNADIFDPERFSSNNKTGIDSFAYLPFGEGPRNCIGARFGLLTAKLGLVHILKEFVVSCNEKSNEKIKFNPKGMVLSALNGINLKLSKVEKAT</sequence>
<gene>
    <name evidence="15" type="primary">AUGUSTUS-3.0.2_00148</name>
    <name evidence="15" type="ORF">TcasGA2_TC000148</name>
</gene>
<reference evidence="15 16" key="2">
    <citation type="journal article" date="2010" name="Nucleic Acids Res.">
        <title>BeetleBase in 2010: revisions to provide comprehensive genomic information for Tribolium castaneum.</title>
        <authorList>
            <person name="Kim H.S."/>
            <person name="Murphy T."/>
            <person name="Xia J."/>
            <person name="Caragea D."/>
            <person name="Park Y."/>
            <person name="Beeman R.W."/>
            <person name="Lorenzen M.D."/>
            <person name="Butcher S."/>
            <person name="Manak J.R."/>
            <person name="Brown S.J."/>
        </authorList>
    </citation>
    <scope>GENOME REANNOTATION</scope>
    <source>
        <strain evidence="15 16">Georgia GA2</strain>
    </source>
</reference>
<keyword evidence="9 14" id="KW-0560">Oxidoreductase</keyword>
<evidence type="ECO:0000256" key="5">
    <source>
        <dbReference type="ARBA" id="ARBA00022617"/>
    </source>
</evidence>
<keyword evidence="12" id="KW-0472">Membrane</keyword>
<dbReference type="FunCoup" id="A0A139WHP3">
    <property type="interactions" value="62"/>
</dbReference>
<dbReference type="GO" id="GO:0020037">
    <property type="term" value="F:heme binding"/>
    <property type="evidence" value="ECO:0007669"/>
    <property type="project" value="InterPro"/>
</dbReference>
<comment type="similarity">
    <text evidence="4 14">Belongs to the cytochrome P450 family.</text>
</comment>
<evidence type="ECO:0000256" key="6">
    <source>
        <dbReference type="ARBA" id="ARBA00022723"/>
    </source>
</evidence>
<keyword evidence="11 14" id="KW-0503">Monooxygenase</keyword>
<dbReference type="AlphaFoldDB" id="A0A139WHP3"/>
<evidence type="ECO:0000256" key="14">
    <source>
        <dbReference type="RuleBase" id="RU000461"/>
    </source>
</evidence>
<dbReference type="PANTHER" id="PTHR24292">
    <property type="entry name" value="CYTOCHROME P450"/>
    <property type="match status" value="1"/>
</dbReference>
<name>A0A139WHP3_TRICA</name>
<comment type="subcellular location">
    <subcellularLocation>
        <location evidence="3">Endoplasmic reticulum membrane</location>
        <topology evidence="3">Peripheral membrane protein</topology>
    </subcellularLocation>
    <subcellularLocation>
        <location evidence="2">Microsome membrane</location>
        <topology evidence="2">Peripheral membrane protein</topology>
    </subcellularLocation>
</comment>
<evidence type="ECO:0000256" key="7">
    <source>
        <dbReference type="ARBA" id="ARBA00022824"/>
    </source>
</evidence>
<organism evidence="15 16">
    <name type="scientific">Tribolium castaneum</name>
    <name type="common">Red flour beetle</name>
    <dbReference type="NCBI Taxonomy" id="7070"/>
    <lineage>
        <taxon>Eukaryota</taxon>
        <taxon>Metazoa</taxon>
        <taxon>Ecdysozoa</taxon>
        <taxon>Arthropoda</taxon>
        <taxon>Hexapoda</taxon>
        <taxon>Insecta</taxon>
        <taxon>Pterygota</taxon>
        <taxon>Neoptera</taxon>
        <taxon>Endopterygota</taxon>
        <taxon>Coleoptera</taxon>
        <taxon>Polyphaga</taxon>
        <taxon>Cucujiformia</taxon>
        <taxon>Tenebrionidae</taxon>
        <taxon>Tenebrionidae incertae sedis</taxon>
        <taxon>Tribolium</taxon>
    </lineage>
</organism>
<dbReference type="SUPFAM" id="SSF48264">
    <property type="entry name" value="Cytochrome P450"/>
    <property type="match status" value="1"/>
</dbReference>
<dbReference type="Gene3D" id="1.10.630.10">
    <property type="entry name" value="Cytochrome P450"/>
    <property type="match status" value="1"/>
</dbReference>
<evidence type="ECO:0000256" key="8">
    <source>
        <dbReference type="ARBA" id="ARBA00022848"/>
    </source>
</evidence>
<feature type="binding site" description="axial binding residue" evidence="13">
    <location>
        <position position="452"/>
    </location>
    <ligand>
        <name>heme</name>
        <dbReference type="ChEBI" id="CHEBI:30413"/>
    </ligand>
    <ligandPart>
        <name>Fe</name>
        <dbReference type="ChEBI" id="CHEBI:18248"/>
    </ligandPart>
</feature>
<keyword evidence="6 13" id="KW-0479">Metal-binding</keyword>
<dbReference type="GO" id="GO:0005506">
    <property type="term" value="F:iron ion binding"/>
    <property type="evidence" value="ECO:0007669"/>
    <property type="project" value="InterPro"/>
</dbReference>
<evidence type="ECO:0000256" key="12">
    <source>
        <dbReference type="ARBA" id="ARBA00023136"/>
    </source>
</evidence>
<dbReference type="OMA" id="MIRGLEM"/>
<protein>
    <submittedName>
        <fullName evidence="15">Cytochrome P450 345C1</fullName>
    </submittedName>
</protein>
<dbReference type="PANTHER" id="PTHR24292:SF45">
    <property type="entry name" value="CYTOCHROME P450 6G1-RELATED"/>
    <property type="match status" value="1"/>
</dbReference>
<evidence type="ECO:0000313" key="15">
    <source>
        <dbReference type="EMBL" id="KYB27493.1"/>
    </source>
</evidence>
<dbReference type="Pfam" id="PF00067">
    <property type="entry name" value="p450"/>
    <property type="match status" value="2"/>
</dbReference>
<evidence type="ECO:0000256" key="1">
    <source>
        <dbReference type="ARBA" id="ARBA00001971"/>
    </source>
</evidence>
<evidence type="ECO:0000256" key="9">
    <source>
        <dbReference type="ARBA" id="ARBA00023002"/>
    </source>
</evidence>
<keyword evidence="7" id="KW-0256">Endoplasmic reticulum</keyword>
<evidence type="ECO:0000256" key="3">
    <source>
        <dbReference type="ARBA" id="ARBA00004406"/>
    </source>
</evidence>
<dbReference type="InterPro" id="IPR017972">
    <property type="entry name" value="Cyt_P450_CS"/>
</dbReference>
<keyword evidence="10 13" id="KW-0408">Iron</keyword>
<dbReference type="Proteomes" id="UP000007266">
    <property type="component" value="Linkage group 5"/>
</dbReference>
<reference evidence="15 16" key="1">
    <citation type="journal article" date="2008" name="Nature">
        <title>The genome of the model beetle and pest Tribolium castaneum.</title>
        <authorList>
            <consortium name="Tribolium Genome Sequencing Consortium"/>
            <person name="Richards S."/>
            <person name="Gibbs R.A."/>
            <person name="Weinstock G.M."/>
            <person name="Brown S.J."/>
            <person name="Denell R."/>
            <person name="Beeman R.W."/>
            <person name="Gibbs R."/>
            <person name="Beeman R.W."/>
            <person name="Brown S.J."/>
            <person name="Bucher G."/>
            <person name="Friedrich M."/>
            <person name="Grimmelikhuijzen C.J."/>
            <person name="Klingler M."/>
            <person name="Lorenzen M."/>
            <person name="Richards S."/>
            <person name="Roth S."/>
            <person name="Schroder R."/>
            <person name="Tautz D."/>
            <person name="Zdobnov E.M."/>
            <person name="Muzny D."/>
            <person name="Gibbs R.A."/>
            <person name="Weinstock G.M."/>
            <person name="Attaway T."/>
            <person name="Bell S."/>
            <person name="Buhay C.J."/>
            <person name="Chandrabose M.N."/>
            <person name="Chavez D."/>
            <person name="Clerk-Blankenburg K.P."/>
            <person name="Cree A."/>
            <person name="Dao M."/>
            <person name="Davis C."/>
            <person name="Chacko J."/>
            <person name="Dinh H."/>
            <person name="Dugan-Rocha S."/>
            <person name="Fowler G."/>
            <person name="Garner T.T."/>
            <person name="Garnes J."/>
            <person name="Gnirke A."/>
            <person name="Hawes A."/>
            <person name="Hernandez J."/>
            <person name="Hines S."/>
            <person name="Holder M."/>
            <person name="Hume J."/>
            <person name="Jhangiani S.N."/>
            <person name="Joshi V."/>
            <person name="Khan Z.M."/>
            <person name="Jackson L."/>
            <person name="Kovar C."/>
            <person name="Kowis A."/>
            <person name="Lee S."/>
            <person name="Lewis L.R."/>
            <person name="Margolis J."/>
            <person name="Morgan M."/>
            <person name="Nazareth L.V."/>
            <person name="Nguyen N."/>
            <person name="Okwuonu G."/>
            <person name="Parker D."/>
            <person name="Richards S."/>
            <person name="Ruiz S.J."/>
            <person name="Santibanez J."/>
            <person name="Savard J."/>
            <person name="Scherer S.E."/>
            <person name="Schneider B."/>
            <person name="Sodergren E."/>
            <person name="Tautz D."/>
            <person name="Vattahil S."/>
            <person name="Villasana D."/>
            <person name="White C.S."/>
            <person name="Wright R."/>
            <person name="Park Y."/>
            <person name="Beeman R.W."/>
            <person name="Lord J."/>
            <person name="Oppert B."/>
            <person name="Lorenzen M."/>
            <person name="Brown S."/>
            <person name="Wang L."/>
            <person name="Savard J."/>
            <person name="Tautz D."/>
            <person name="Richards S."/>
            <person name="Weinstock G."/>
            <person name="Gibbs R.A."/>
            <person name="Liu Y."/>
            <person name="Worley K."/>
            <person name="Weinstock G."/>
            <person name="Elsik C.G."/>
            <person name="Reese J.T."/>
            <person name="Elhaik E."/>
            <person name="Landan G."/>
            <person name="Graur D."/>
            <person name="Arensburger P."/>
            <person name="Atkinson P."/>
            <person name="Beeman R.W."/>
            <person name="Beidler J."/>
            <person name="Brown S.J."/>
            <person name="Demuth J.P."/>
            <person name="Drury D.W."/>
            <person name="Du Y.Z."/>
            <person name="Fujiwara H."/>
            <person name="Lorenzen M."/>
            <person name="Maselli V."/>
            <person name="Osanai M."/>
            <person name="Park Y."/>
            <person name="Robertson H.M."/>
            <person name="Tu Z."/>
            <person name="Wang J.J."/>
            <person name="Wang S."/>
            <person name="Richards S."/>
            <person name="Song H."/>
            <person name="Zhang L."/>
            <person name="Sodergren E."/>
            <person name="Werner D."/>
            <person name="Stanke M."/>
            <person name="Morgenstern B."/>
            <person name="Solovyev V."/>
            <person name="Kosarev P."/>
            <person name="Brown G."/>
            <person name="Chen H.C."/>
            <person name="Ermolaeva O."/>
            <person name="Hlavina W."/>
            <person name="Kapustin Y."/>
            <person name="Kiryutin B."/>
            <person name="Kitts P."/>
            <person name="Maglott D."/>
            <person name="Pruitt K."/>
            <person name="Sapojnikov V."/>
            <person name="Souvorov A."/>
            <person name="Mackey A.J."/>
            <person name="Waterhouse R.M."/>
            <person name="Wyder S."/>
            <person name="Zdobnov E.M."/>
            <person name="Zdobnov E.M."/>
            <person name="Wyder S."/>
            <person name="Kriventseva E.V."/>
            <person name="Kadowaki T."/>
            <person name="Bork P."/>
            <person name="Aranda M."/>
            <person name="Bao R."/>
            <person name="Beermann A."/>
            <person name="Berns N."/>
            <person name="Bolognesi R."/>
            <person name="Bonneton F."/>
            <person name="Bopp D."/>
            <person name="Brown S.J."/>
            <person name="Bucher G."/>
            <person name="Butts T."/>
            <person name="Chaumot A."/>
            <person name="Denell R.E."/>
            <person name="Ferrier D.E."/>
            <person name="Friedrich M."/>
            <person name="Gordon C.M."/>
            <person name="Jindra M."/>
            <person name="Klingler M."/>
            <person name="Lan Q."/>
            <person name="Lattorff H.M."/>
            <person name="Laudet V."/>
            <person name="von Levetsow C."/>
            <person name="Liu Z."/>
            <person name="Lutz R."/>
            <person name="Lynch J.A."/>
            <person name="da Fonseca R.N."/>
            <person name="Posnien N."/>
            <person name="Reuter R."/>
            <person name="Roth S."/>
            <person name="Savard J."/>
            <person name="Schinko J.B."/>
            <person name="Schmitt C."/>
            <person name="Schoppmeier M."/>
            <person name="Schroder R."/>
            <person name="Shippy T.D."/>
            <person name="Simonnet F."/>
            <person name="Marques-Souza H."/>
            <person name="Tautz D."/>
            <person name="Tomoyasu Y."/>
            <person name="Trauner J."/>
            <person name="Van der Zee M."/>
            <person name="Vervoort M."/>
            <person name="Wittkopp N."/>
            <person name="Wimmer E.A."/>
            <person name="Yang X."/>
            <person name="Jones A.K."/>
            <person name="Sattelle D.B."/>
            <person name="Ebert P.R."/>
            <person name="Nelson D."/>
            <person name="Scott J.G."/>
            <person name="Beeman R.W."/>
            <person name="Muthukrishnan S."/>
            <person name="Kramer K.J."/>
            <person name="Arakane Y."/>
            <person name="Beeman R.W."/>
            <person name="Zhu Q."/>
            <person name="Hogenkamp D."/>
            <person name="Dixit R."/>
            <person name="Oppert B."/>
            <person name="Jiang H."/>
            <person name="Zou Z."/>
            <person name="Marshall J."/>
            <person name="Elpidina E."/>
            <person name="Vinokurov K."/>
            <person name="Oppert C."/>
            <person name="Zou Z."/>
            <person name="Evans J."/>
            <person name="Lu Z."/>
            <person name="Zhao P."/>
            <person name="Sumathipala N."/>
            <person name="Altincicek B."/>
            <person name="Vilcinskas A."/>
            <person name="Williams M."/>
            <person name="Hultmark D."/>
            <person name="Hetru C."/>
            <person name="Jiang H."/>
            <person name="Grimmelikhuijzen C.J."/>
            <person name="Hauser F."/>
            <person name="Cazzamali G."/>
            <person name="Williamson M."/>
            <person name="Park Y."/>
            <person name="Li B."/>
            <person name="Tanaka Y."/>
            <person name="Predel R."/>
            <person name="Neupert S."/>
            <person name="Schachtner J."/>
            <person name="Verleyen P."/>
            <person name="Raible F."/>
            <person name="Bork P."/>
            <person name="Friedrich M."/>
            <person name="Walden K.K."/>
            <person name="Robertson H.M."/>
            <person name="Angeli S."/>
            <person name="Foret S."/>
            <person name="Bucher G."/>
            <person name="Schuetz S."/>
            <person name="Maleszka R."/>
            <person name="Wimmer E.A."/>
            <person name="Beeman R.W."/>
            <person name="Lorenzen M."/>
            <person name="Tomoyasu Y."/>
            <person name="Miller S.C."/>
            <person name="Grossmann D."/>
            <person name="Bucher G."/>
        </authorList>
    </citation>
    <scope>NUCLEOTIDE SEQUENCE [LARGE SCALE GENOMIC DNA]</scope>
    <source>
        <strain evidence="15 16">Georgia GA2</strain>
    </source>
</reference>
<dbReference type="PRINTS" id="PR00463">
    <property type="entry name" value="EP450I"/>
</dbReference>
<dbReference type="GO" id="GO:0016705">
    <property type="term" value="F:oxidoreductase activity, acting on paired donors, with incorporation or reduction of molecular oxygen"/>
    <property type="evidence" value="ECO:0007669"/>
    <property type="project" value="InterPro"/>
</dbReference>
<evidence type="ECO:0000256" key="11">
    <source>
        <dbReference type="ARBA" id="ARBA00023033"/>
    </source>
</evidence>
<dbReference type="InterPro" id="IPR001128">
    <property type="entry name" value="Cyt_P450"/>
</dbReference>
<evidence type="ECO:0000256" key="13">
    <source>
        <dbReference type="PIRSR" id="PIRSR602401-1"/>
    </source>
</evidence>
<dbReference type="InterPro" id="IPR050476">
    <property type="entry name" value="Insect_CytP450_Detox"/>
</dbReference>
<dbReference type="STRING" id="7070.A0A139WHP3"/>
<accession>A0A139WHP3</accession>
<dbReference type="InParanoid" id="A0A139WHP3"/>
<dbReference type="PRINTS" id="PR00385">
    <property type="entry name" value="P450"/>
</dbReference>
<evidence type="ECO:0000256" key="10">
    <source>
        <dbReference type="ARBA" id="ARBA00023004"/>
    </source>
</evidence>
<comment type="cofactor">
    <cofactor evidence="1 13">
        <name>heme</name>
        <dbReference type="ChEBI" id="CHEBI:30413"/>
    </cofactor>
</comment>